<evidence type="ECO:0000313" key="2">
    <source>
        <dbReference type="EMBL" id="AIF02349.1"/>
    </source>
</evidence>
<accession>A0A075GF46</accession>
<feature type="transmembrane region" description="Helical" evidence="1">
    <location>
        <begin position="6"/>
        <end position="27"/>
    </location>
</feature>
<evidence type="ECO:0000256" key="1">
    <source>
        <dbReference type="SAM" id="Phobius"/>
    </source>
</evidence>
<keyword evidence="1" id="KW-0812">Transmembrane</keyword>
<keyword evidence="1" id="KW-0472">Membrane</keyword>
<sequence>MASKKGISITAAILVGVVAASFLVYLIPEDTTMKFVVSDFEKHLDEIKEKKLLLENSIQDSFENLMDKKLDPAEYTEIAELSSSQVNSLVIELATSGATEEWSDSYVAAIQSLKKLNEQIAETIIVANMLYTNADSGDIDKILEKINQLKEESLNLVKKSDSLRP</sequence>
<proteinExistence type="predicted"/>
<reference evidence="2" key="1">
    <citation type="journal article" date="2014" name="Genome Biol. Evol.">
        <title>Pangenome evidence for extensive interdomain horizontal transfer affecting lineage core and shell genes in uncultured planktonic thaumarchaeota and euryarchaeota.</title>
        <authorList>
            <person name="Deschamps P."/>
            <person name="Zivanovic Y."/>
            <person name="Moreira D."/>
            <person name="Rodriguez-Valera F."/>
            <person name="Lopez-Garcia P."/>
        </authorList>
    </citation>
    <scope>NUCLEOTIDE SEQUENCE</scope>
</reference>
<dbReference type="AlphaFoldDB" id="A0A075GF46"/>
<organism evidence="2">
    <name type="scientific">uncultured marine thaumarchaeote KM3_156_B03</name>
    <dbReference type="NCBI Taxonomy" id="1456022"/>
    <lineage>
        <taxon>Archaea</taxon>
        <taxon>Nitrososphaerota</taxon>
        <taxon>environmental samples</taxon>
    </lineage>
</organism>
<protein>
    <submittedName>
        <fullName evidence="2">Uncharacterized protein</fullName>
    </submittedName>
</protein>
<dbReference type="EMBL" id="KF900647">
    <property type="protein sequence ID" value="AIF02349.1"/>
    <property type="molecule type" value="Genomic_DNA"/>
</dbReference>
<name>A0A075GF46_9ARCH</name>
<keyword evidence="1" id="KW-1133">Transmembrane helix</keyword>